<dbReference type="Pfam" id="PF08447">
    <property type="entry name" value="PAS_3"/>
    <property type="match status" value="1"/>
</dbReference>
<dbReference type="RefSeq" id="WP_220170386.1">
    <property type="nucleotide sequence ID" value="NZ_JAIBOA010000030.1"/>
</dbReference>
<dbReference type="InterPro" id="IPR001932">
    <property type="entry name" value="PPM-type_phosphatase-like_dom"/>
</dbReference>
<dbReference type="CDD" id="cd00130">
    <property type="entry name" value="PAS"/>
    <property type="match status" value="1"/>
</dbReference>
<dbReference type="Proteomes" id="UP000774570">
    <property type="component" value="Unassembled WGS sequence"/>
</dbReference>
<name>A0ABS7G4K1_9ACTN</name>
<dbReference type="Gene3D" id="3.30.450.20">
    <property type="entry name" value="PAS domain"/>
    <property type="match status" value="1"/>
</dbReference>
<dbReference type="SMART" id="SM00331">
    <property type="entry name" value="PP2C_SIG"/>
    <property type="match status" value="1"/>
</dbReference>
<dbReference type="InterPro" id="IPR003594">
    <property type="entry name" value="HATPase_dom"/>
</dbReference>
<reference evidence="3 4" key="1">
    <citation type="submission" date="2021-07" db="EMBL/GenBank/DDBJ databases">
        <title>Actinomadura sp. PM05-2 isolated from lichen.</title>
        <authorList>
            <person name="Somphong A."/>
            <person name="Phongsopitanun W."/>
            <person name="Tanasupawat S."/>
            <person name="Peongsungnone V."/>
        </authorList>
    </citation>
    <scope>NUCLEOTIDE SEQUENCE [LARGE SCALE GENOMIC DNA]</scope>
    <source>
        <strain evidence="3 4">PM05-2</strain>
    </source>
</reference>
<evidence type="ECO:0000313" key="4">
    <source>
        <dbReference type="Proteomes" id="UP000774570"/>
    </source>
</evidence>
<dbReference type="PANTHER" id="PTHR43156">
    <property type="entry name" value="STAGE II SPORULATION PROTEIN E-RELATED"/>
    <property type="match status" value="1"/>
</dbReference>
<dbReference type="PANTHER" id="PTHR43156:SF2">
    <property type="entry name" value="STAGE II SPORULATION PROTEIN E"/>
    <property type="match status" value="1"/>
</dbReference>
<evidence type="ECO:0000256" key="1">
    <source>
        <dbReference type="ARBA" id="ARBA00022801"/>
    </source>
</evidence>
<keyword evidence="1" id="KW-0378">Hydrolase</keyword>
<organism evidence="3 4">
    <name type="scientific">Actinomadura parmotrematis</name>
    <dbReference type="NCBI Taxonomy" id="2864039"/>
    <lineage>
        <taxon>Bacteria</taxon>
        <taxon>Bacillati</taxon>
        <taxon>Actinomycetota</taxon>
        <taxon>Actinomycetes</taxon>
        <taxon>Streptosporangiales</taxon>
        <taxon>Thermomonosporaceae</taxon>
        <taxon>Actinomadura</taxon>
    </lineage>
</organism>
<evidence type="ECO:0000313" key="3">
    <source>
        <dbReference type="EMBL" id="MBW8487155.1"/>
    </source>
</evidence>
<dbReference type="InterPro" id="IPR036890">
    <property type="entry name" value="HATPase_C_sf"/>
</dbReference>
<accession>A0ABS7G4K1</accession>
<dbReference type="SMART" id="SM00086">
    <property type="entry name" value="PAC"/>
    <property type="match status" value="1"/>
</dbReference>
<dbReference type="Pfam" id="PF13581">
    <property type="entry name" value="HATPase_c_2"/>
    <property type="match status" value="1"/>
</dbReference>
<dbReference type="Gene3D" id="3.30.450.40">
    <property type="match status" value="2"/>
</dbReference>
<dbReference type="SUPFAM" id="SSF55781">
    <property type="entry name" value="GAF domain-like"/>
    <property type="match status" value="2"/>
</dbReference>
<evidence type="ECO:0000259" key="2">
    <source>
        <dbReference type="SMART" id="SM00331"/>
    </source>
</evidence>
<comment type="caution">
    <text evidence="3">The sequence shown here is derived from an EMBL/GenBank/DDBJ whole genome shotgun (WGS) entry which is preliminary data.</text>
</comment>
<dbReference type="InterPro" id="IPR052016">
    <property type="entry name" value="Bact_Sigma-Reg"/>
</dbReference>
<dbReference type="InterPro" id="IPR035965">
    <property type="entry name" value="PAS-like_dom_sf"/>
</dbReference>
<dbReference type="InterPro" id="IPR001610">
    <property type="entry name" value="PAC"/>
</dbReference>
<dbReference type="CDD" id="cd16936">
    <property type="entry name" value="HATPase_RsbW-like"/>
    <property type="match status" value="1"/>
</dbReference>
<dbReference type="InterPro" id="IPR000014">
    <property type="entry name" value="PAS"/>
</dbReference>
<dbReference type="Gene3D" id="3.30.565.10">
    <property type="entry name" value="Histidine kinase-like ATPase, C-terminal domain"/>
    <property type="match status" value="1"/>
</dbReference>
<dbReference type="InterPro" id="IPR029016">
    <property type="entry name" value="GAF-like_dom_sf"/>
</dbReference>
<proteinExistence type="predicted"/>
<dbReference type="SUPFAM" id="SSF55874">
    <property type="entry name" value="ATPase domain of HSP90 chaperone/DNA topoisomerase II/histidine kinase"/>
    <property type="match status" value="1"/>
</dbReference>
<gene>
    <name evidence="3" type="ORF">K1Y72_32645</name>
</gene>
<dbReference type="SUPFAM" id="SSF55785">
    <property type="entry name" value="PYP-like sensor domain (PAS domain)"/>
    <property type="match status" value="1"/>
</dbReference>
<sequence>MTTTTTAGGGPVPPAPGGPALEMAAGGRRLLPAAGGRLAFWTCPAGAAGDPFARRAAPPGGPARWDLSAGWAAAVHPGDLERCRATHREAAAAGRPFELEYRLRLAGGGHGRVHDSALPCLAPDGTFAGYVGTCADVTGERREQDRRRLLVDVFTALDTGPSLGARLRLAGHVLVPEFAARCVIEPPAPARPLVVAGGDAGPDDAALTDAAVRRWLREAWTRRHTRVPAPPERGPGRIAVPLSADGRMLGTLRLERAADAPPYDAADHAFAEEAARRMAAHLDYARLLYAERAARARAEVAAGRTARMQRLAAALSSALTADQVAAVIARHARAAASSDARATVLEVAGAELRVMACTGPGHTGPDAAAVLPVARPYPAALAAMLDRPRPFWAGAPAGGSDACPACPPLPRPGVAALLTLGLAGETMAVLSLGLPPGRALSADERADLTAVADLGAQALGRARRFDAEQRVAGALQQNLLPEALPEVPGTAACARYRPAAGDRFGGDWYDLVPVDGDRVAVAVGDVSGHGIGATATMSRIRGALSAYLAEGHSPGRALALTSALTRALPPETIVTVCCALIDPAAGTLEYANAGHPPPLLRAADGAVTPLDAVLDTPLGVVPGAPCAAAGAAFPPGATLLLYTDGLVERRGEHLGTGLARLSAALGAAARPLEPLADALLAATAPGGADDVTLLLVRATAGPPAFASSFTCTAEALSALRGDLARWLAGAGAAPDDVHTAVLACGEAVANAAEHGYGFAPGPVEVEARLDGRTLRLRVADNGRWQVPRSPDGGRGLAVMRALMDAVDVAPTPAGTTVTLTWELSAPA</sequence>
<keyword evidence="4" id="KW-1185">Reference proteome</keyword>
<dbReference type="EMBL" id="JAIBOA010000030">
    <property type="protein sequence ID" value="MBW8487155.1"/>
    <property type="molecule type" value="Genomic_DNA"/>
</dbReference>
<dbReference type="InterPro" id="IPR013655">
    <property type="entry name" value="PAS_fold_3"/>
</dbReference>
<dbReference type="InterPro" id="IPR036457">
    <property type="entry name" value="PPM-type-like_dom_sf"/>
</dbReference>
<protein>
    <submittedName>
        <fullName evidence="3">SpoIIE family protein phosphatase</fullName>
    </submittedName>
</protein>
<feature type="domain" description="PPM-type phosphatase" evidence="2">
    <location>
        <begin position="490"/>
        <end position="698"/>
    </location>
</feature>
<dbReference type="Pfam" id="PF07228">
    <property type="entry name" value="SpoIIE"/>
    <property type="match status" value="1"/>
</dbReference>
<dbReference type="Gene3D" id="3.60.40.10">
    <property type="entry name" value="PPM-type phosphatase domain"/>
    <property type="match status" value="1"/>
</dbReference>
<dbReference type="SUPFAM" id="SSF81606">
    <property type="entry name" value="PP2C-like"/>
    <property type="match status" value="1"/>
</dbReference>